<proteinExistence type="predicted"/>
<reference evidence="2" key="1">
    <citation type="submission" date="2012-07" db="EMBL/GenBank/DDBJ databases">
        <title>Genome of the Chinese tree shrew, a rising model animal genetically related to primates.</title>
        <authorList>
            <person name="Zhang G."/>
            <person name="Fan Y."/>
            <person name="Yao Y."/>
            <person name="Huang Z."/>
        </authorList>
    </citation>
    <scope>NUCLEOTIDE SEQUENCE [LARGE SCALE GENOMIC DNA]</scope>
</reference>
<dbReference type="AlphaFoldDB" id="L9L4T7"/>
<sequence length="193" mass="21506">MRHQKQLQSNIHYLWKTHQRAANGQKPFESPPRRILPGNHSLRWLISSDLRQEALHAKLSRVKGILMTWTRAASEPELGATPSAWLGTTERLQTARALGQAAWVQWERLTLARKNQEEGQMTHCPTSSEVKTQQRVWPLGLDAVAALAPSSAKIKTLAQGHSHSPGAQQQASSPVLVTHFPALKFSNIVLIIL</sequence>
<gene>
    <name evidence="1" type="ORF">TREES_T100000294</name>
</gene>
<accession>L9L4T7</accession>
<dbReference type="InParanoid" id="L9L4T7"/>
<dbReference type="EMBL" id="KB320509">
    <property type="protein sequence ID" value="ELW70051.1"/>
    <property type="molecule type" value="Genomic_DNA"/>
</dbReference>
<evidence type="ECO:0000313" key="2">
    <source>
        <dbReference type="Proteomes" id="UP000011518"/>
    </source>
</evidence>
<keyword evidence="2" id="KW-1185">Reference proteome</keyword>
<protein>
    <submittedName>
        <fullName evidence="1">Uncharacterized protein</fullName>
    </submittedName>
</protein>
<organism evidence="1 2">
    <name type="scientific">Tupaia chinensis</name>
    <name type="common">Chinese tree shrew</name>
    <name type="synonym">Tupaia belangeri chinensis</name>
    <dbReference type="NCBI Taxonomy" id="246437"/>
    <lineage>
        <taxon>Eukaryota</taxon>
        <taxon>Metazoa</taxon>
        <taxon>Chordata</taxon>
        <taxon>Craniata</taxon>
        <taxon>Vertebrata</taxon>
        <taxon>Euteleostomi</taxon>
        <taxon>Mammalia</taxon>
        <taxon>Eutheria</taxon>
        <taxon>Euarchontoglires</taxon>
        <taxon>Scandentia</taxon>
        <taxon>Tupaiidae</taxon>
        <taxon>Tupaia</taxon>
    </lineage>
</organism>
<evidence type="ECO:0000313" key="1">
    <source>
        <dbReference type="EMBL" id="ELW70051.1"/>
    </source>
</evidence>
<dbReference type="Proteomes" id="UP000011518">
    <property type="component" value="Unassembled WGS sequence"/>
</dbReference>
<name>L9L4T7_TUPCH</name>
<reference evidence="2" key="2">
    <citation type="journal article" date="2013" name="Nat. Commun.">
        <title>Genome of the Chinese tree shrew.</title>
        <authorList>
            <person name="Fan Y."/>
            <person name="Huang Z.Y."/>
            <person name="Cao C.C."/>
            <person name="Chen C.S."/>
            <person name="Chen Y.X."/>
            <person name="Fan D.D."/>
            <person name="He J."/>
            <person name="Hou H.L."/>
            <person name="Hu L."/>
            <person name="Hu X.T."/>
            <person name="Jiang X.T."/>
            <person name="Lai R."/>
            <person name="Lang Y.S."/>
            <person name="Liang B."/>
            <person name="Liao S.G."/>
            <person name="Mu D."/>
            <person name="Ma Y.Y."/>
            <person name="Niu Y.Y."/>
            <person name="Sun X.Q."/>
            <person name="Xia J.Q."/>
            <person name="Xiao J."/>
            <person name="Xiong Z.Q."/>
            <person name="Xu L."/>
            <person name="Yang L."/>
            <person name="Zhang Y."/>
            <person name="Zhao W."/>
            <person name="Zhao X.D."/>
            <person name="Zheng Y.T."/>
            <person name="Zhou J.M."/>
            <person name="Zhu Y.B."/>
            <person name="Zhang G.J."/>
            <person name="Wang J."/>
            <person name="Yao Y.G."/>
        </authorList>
    </citation>
    <scope>NUCLEOTIDE SEQUENCE [LARGE SCALE GENOMIC DNA]</scope>
</reference>